<dbReference type="CDD" id="cd05380">
    <property type="entry name" value="CAP_euk"/>
    <property type="match status" value="1"/>
</dbReference>
<dbReference type="Proteomes" id="UP000053660">
    <property type="component" value="Unassembled WGS sequence"/>
</dbReference>
<dbReference type="Pfam" id="PF00188">
    <property type="entry name" value="CAP"/>
    <property type="match status" value="1"/>
</dbReference>
<dbReference type="AlphaFoldDB" id="A0A0B1SV64"/>
<proteinExistence type="predicted"/>
<evidence type="ECO:0000313" key="3">
    <source>
        <dbReference type="Proteomes" id="UP000053660"/>
    </source>
</evidence>
<gene>
    <name evidence="2" type="ORF">OESDEN_11026</name>
</gene>
<dbReference type="InterPro" id="IPR014044">
    <property type="entry name" value="CAP_dom"/>
</dbReference>
<dbReference type="Gene3D" id="3.40.33.10">
    <property type="entry name" value="CAP"/>
    <property type="match status" value="1"/>
</dbReference>
<keyword evidence="3" id="KW-1185">Reference proteome</keyword>
<evidence type="ECO:0000313" key="2">
    <source>
        <dbReference type="EMBL" id="KHJ89158.1"/>
    </source>
</evidence>
<organism evidence="2 3">
    <name type="scientific">Oesophagostomum dentatum</name>
    <name type="common">Nodular worm</name>
    <dbReference type="NCBI Taxonomy" id="61180"/>
    <lineage>
        <taxon>Eukaryota</taxon>
        <taxon>Metazoa</taxon>
        <taxon>Ecdysozoa</taxon>
        <taxon>Nematoda</taxon>
        <taxon>Chromadorea</taxon>
        <taxon>Rhabditida</taxon>
        <taxon>Rhabditina</taxon>
        <taxon>Rhabditomorpha</taxon>
        <taxon>Strongyloidea</taxon>
        <taxon>Strongylidae</taxon>
        <taxon>Oesophagostomum</taxon>
    </lineage>
</organism>
<feature type="domain" description="SCP" evidence="1">
    <location>
        <begin position="25"/>
        <end position="118"/>
    </location>
</feature>
<evidence type="ECO:0000259" key="1">
    <source>
        <dbReference type="Pfam" id="PF00188"/>
    </source>
</evidence>
<dbReference type="SUPFAM" id="SSF55797">
    <property type="entry name" value="PR-1-like"/>
    <property type="match status" value="1"/>
</dbReference>
<dbReference type="EMBL" id="KN554629">
    <property type="protein sequence ID" value="KHJ89158.1"/>
    <property type="molecule type" value="Genomic_DNA"/>
</dbReference>
<name>A0A0B1SV64_OESDE</name>
<reference evidence="2 3" key="1">
    <citation type="submission" date="2014-03" db="EMBL/GenBank/DDBJ databases">
        <title>Draft genome of the hookworm Oesophagostomum dentatum.</title>
        <authorList>
            <person name="Mitreva M."/>
        </authorList>
    </citation>
    <scope>NUCLEOTIDE SEQUENCE [LARGE SCALE GENOMIC DNA]</scope>
    <source>
        <strain evidence="2 3">OD-Hann</strain>
    </source>
</reference>
<dbReference type="InterPro" id="IPR035940">
    <property type="entry name" value="CAP_sf"/>
</dbReference>
<protein>
    <submittedName>
        <fullName evidence="2">SCP-like protein</fullName>
    </submittedName>
</protein>
<sequence>MCYFKSDDNTMCYDEMTDALRVQFLDTHNIRRSSLALGRFVDYESNTLPTATNMYKLWWDCDLEKESIDFIKTCPSDPTLVYYLDGKNVHTQPAGNLAFRDGVKNAIVAWFSPHRSYKGPGLSATFSGHHHREIFTYTQVFS</sequence>
<dbReference type="OrthoDB" id="5837771at2759"/>
<accession>A0A0B1SV64</accession>